<proteinExistence type="predicted"/>
<sequence>MTDEQHLWACAFAVEKRYGTGAPLHVAERIGTLADGGDTDGVAMWQAIAVRLDRLRRGDAPSKVAIEEAAFN</sequence>
<dbReference type="Pfam" id="PF22284">
    <property type="entry name" value="DUF6961"/>
    <property type="match status" value="1"/>
</dbReference>
<dbReference type="GeneID" id="303484216"/>
<reference evidence="1 2" key="1">
    <citation type="submission" date="2017-03" db="EMBL/GenBank/DDBJ databases">
        <title>Complete genome sequence of Blastomonas fulva degrading microcsystin LR.</title>
        <authorList>
            <person name="Lee H.-g."/>
            <person name="Jin L."/>
            <person name="oh H.-M."/>
        </authorList>
    </citation>
    <scope>NUCLEOTIDE SEQUENCE [LARGE SCALE GENOMIC DNA]</scope>
    <source>
        <strain evidence="1 2">T2</strain>
    </source>
</reference>
<evidence type="ECO:0000313" key="2">
    <source>
        <dbReference type="Proteomes" id="UP000258016"/>
    </source>
</evidence>
<keyword evidence="2" id="KW-1185">Reference proteome</keyword>
<dbReference type="RefSeq" id="WP_117351233.1">
    <property type="nucleotide sequence ID" value="NZ_CP020083.1"/>
</dbReference>
<organism evidence="1 2">
    <name type="scientific">Blastomonas fulva</name>
    <dbReference type="NCBI Taxonomy" id="1550728"/>
    <lineage>
        <taxon>Bacteria</taxon>
        <taxon>Pseudomonadati</taxon>
        <taxon>Pseudomonadota</taxon>
        <taxon>Alphaproteobacteria</taxon>
        <taxon>Sphingomonadales</taxon>
        <taxon>Sphingomonadaceae</taxon>
        <taxon>Blastomonas</taxon>
    </lineage>
</organism>
<accession>A0ABM6M313</accession>
<dbReference type="EMBL" id="CP020083">
    <property type="protein sequence ID" value="ASR50284.1"/>
    <property type="molecule type" value="Genomic_DNA"/>
</dbReference>
<gene>
    <name evidence="1" type="ORF">B5J99_01345</name>
</gene>
<dbReference type="Proteomes" id="UP000258016">
    <property type="component" value="Chromosome"/>
</dbReference>
<dbReference type="InterPro" id="IPR054234">
    <property type="entry name" value="DUF6961"/>
</dbReference>
<evidence type="ECO:0000313" key="1">
    <source>
        <dbReference type="EMBL" id="ASR50284.1"/>
    </source>
</evidence>
<name>A0ABM6M313_9SPHN</name>
<protein>
    <submittedName>
        <fullName evidence="1">Uncharacterized protein</fullName>
    </submittedName>
</protein>